<dbReference type="eggNOG" id="ENOG5033K7N">
    <property type="taxonomic scope" value="Bacteria"/>
</dbReference>
<dbReference type="EMBL" id="CP001807">
    <property type="protein sequence ID" value="ACY48476.1"/>
    <property type="molecule type" value="Genomic_DNA"/>
</dbReference>
<keyword evidence="2" id="KW-1185">Reference proteome</keyword>
<protein>
    <submittedName>
        <fullName evidence="1">Uncharacterized protein</fullName>
    </submittedName>
</protein>
<evidence type="ECO:0000313" key="1">
    <source>
        <dbReference type="EMBL" id="ACY48476.1"/>
    </source>
</evidence>
<organism evidence="1 2">
    <name type="scientific">Rhodothermus marinus (strain ATCC 43812 / DSM 4252 / R-10)</name>
    <name type="common">Rhodothermus obamensis</name>
    <dbReference type="NCBI Taxonomy" id="518766"/>
    <lineage>
        <taxon>Bacteria</taxon>
        <taxon>Pseudomonadati</taxon>
        <taxon>Rhodothermota</taxon>
        <taxon>Rhodothermia</taxon>
        <taxon>Rhodothermales</taxon>
        <taxon>Rhodothermaceae</taxon>
        <taxon>Rhodothermus</taxon>
    </lineage>
</organism>
<sequence>MQAALLLLLILTGCDNRQQEDFLSAAFRPPEGFTRTDENGQVLSEDPDDWRVAPAFRGYLRFDPAYPNPYTGSGEVRVPFHVFSSLSGSLSIWAEDVEGRMRLLDEHPSLSQPGTYVFIFDPLVLTPERNLARLQGLHRLFVYRGNDLVSYGDLMIQAP</sequence>
<evidence type="ECO:0000313" key="2">
    <source>
        <dbReference type="Proteomes" id="UP000002221"/>
    </source>
</evidence>
<accession>D0MJ18</accession>
<dbReference type="Proteomes" id="UP000002221">
    <property type="component" value="Chromosome"/>
</dbReference>
<gene>
    <name evidence="1" type="ordered locus">Rmar_1590</name>
</gene>
<dbReference type="OrthoDB" id="1524575at2"/>
<dbReference type="AlphaFoldDB" id="D0MJ18"/>
<dbReference type="STRING" id="518766.Rmar_1590"/>
<dbReference type="HOGENOM" id="CLU_1659384_0_0_10"/>
<dbReference type="KEGG" id="rmr:Rmar_1590"/>
<name>D0MJ18_RHOM4</name>
<reference evidence="1 2" key="1">
    <citation type="journal article" date="2009" name="Stand. Genomic Sci.">
        <title>Complete genome sequence of Rhodothermus marinus type strain (R-10).</title>
        <authorList>
            <person name="Nolan M."/>
            <person name="Tindall B.J."/>
            <person name="Pomrenke H."/>
            <person name="Lapidus A."/>
            <person name="Copeland A."/>
            <person name="Glavina Del Rio T."/>
            <person name="Lucas S."/>
            <person name="Chen F."/>
            <person name="Tice H."/>
            <person name="Cheng J.F."/>
            <person name="Saunders E."/>
            <person name="Han C."/>
            <person name="Bruce D."/>
            <person name="Goodwin L."/>
            <person name="Chain P."/>
            <person name="Pitluck S."/>
            <person name="Ovchinikova G."/>
            <person name="Pati A."/>
            <person name="Ivanova N."/>
            <person name="Mavromatis K."/>
            <person name="Chen A."/>
            <person name="Palaniappan K."/>
            <person name="Land M."/>
            <person name="Hauser L."/>
            <person name="Chang Y.J."/>
            <person name="Jeffries C.D."/>
            <person name="Brettin T."/>
            <person name="Goker M."/>
            <person name="Bristow J."/>
            <person name="Eisen J.A."/>
            <person name="Markowitz V."/>
            <person name="Hugenholtz P."/>
            <person name="Kyrpides N.C."/>
            <person name="Klenk H.P."/>
            <person name="Detter J.C."/>
        </authorList>
    </citation>
    <scope>NUCLEOTIDE SEQUENCE [LARGE SCALE GENOMIC DNA]</scope>
    <source>
        <strain evidence="2">ATCC 43812 / DSM 4252 / R-10</strain>
    </source>
</reference>
<proteinExistence type="predicted"/>